<dbReference type="EMBL" id="KZ819472">
    <property type="protein sequence ID" value="PWN39377.1"/>
    <property type="molecule type" value="Genomic_DNA"/>
</dbReference>
<accession>A0A316VP77</accession>
<proteinExistence type="predicted"/>
<dbReference type="RefSeq" id="XP_025366537.1">
    <property type="nucleotide sequence ID" value="XM_025514869.1"/>
</dbReference>
<gene>
    <name evidence="1" type="ORF">IE81DRAFT_326630</name>
</gene>
<dbReference type="PROSITE" id="PS51257">
    <property type="entry name" value="PROKAR_LIPOPROTEIN"/>
    <property type="match status" value="1"/>
</dbReference>
<reference evidence="1 2" key="1">
    <citation type="journal article" date="2018" name="Mol. Biol. Evol.">
        <title>Broad Genomic Sampling Reveals a Smut Pathogenic Ancestry of the Fungal Clade Ustilaginomycotina.</title>
        <authorList>
            <person name="Kijpornyongpan T."/>
            <person name="Mondo S.J."/>
            <person name="Barry K."/>
            <person name="Sandor L."/>
            <person name="Lee J."/>
            <person name="Lipzen A."/>
            <person name="Pangilinan J."/>
            <person name="LaButti K."/>
            <person name="Hainaut M."/>
            <person name="Henrissat B."/>
            <person name="Grigoriev I.V."/>
            <person name="Spatafora J.W."/>
            <person name="Aime M.C."/>
        </authorList>
    </citation>
    <scope>NUCLEOTIDE SEQUENCE [LARGE SCALE GENOMIC DNA]</scope>
    <source>
        <strain evidence="1 2">MCA 4658</strain>
    </source>
</reference>
<dbReference type="GeneID" id="37036739"/>
<evidence type="ECO:0000313" key="1">
    <source>
        <dbReference type="EMBL" id="PWN39377.1"/>
    </source>
</evidence>
<name>A0A316VP77_9BASI</name>
<evidence type="ECO:0000313" key="2">
    <source>
        <dbReference type="Proteomes" id="UP000245783"/>
    </source>
</evidence>
<keyword evidence="2" id="KW-1185">Reference proteome</keyword>
<dbReference type="AlphaFoldDB" id="A0A316VP77"/>
<protein>
    <submittedName>
        <fullName evidence="1">Uncharacterized protein</fullName>
    </submittedName>
</protein>
<dbReference type="Proteomes" id="UP000245783">
    <property type="component" value="Unassembled WGS sequence"/>
</dbReference>
<dbReference type="InParanoid" id="A0A316VP77"/>
<sequence>MLIRGPPAKRTSGGTLLLQSCASLDLNGGKQVTSTNGRPYNTGNGFVCQRSARALDRLSAGTVMHTPVVMHRRMCSL</sequence>
<organism evidence="1 2">
    <name type="scientific">Ceraceosorus guamensis</name>
    <dbReference type="NCBI Taxonomy" id="1522189"/>
    <lineage>
        <taxon>Eukaryota</taxon>
        <taxon>Fungi</taxon>
        <taxon>Dikarya</taxon>
        <taxon>Basidiomycota</taxon>
        <taxon>Ustilaginomycotina</taxon>
        <taxon>Exobasidiomycetes</taxon>
        <taxon>Ceraceosorales</taxon>
        <taxon>Ceraceosoraceae</taxon>
        <taxon>Ceraceosorus</taxon>
    </lineage>
</organism>